<keyword evidence="1" id="KW-0472">Membrane</keyword>
<name>A0A1S5RHF9_9VIRU</name>
<proteinExistence type="predicted"/>
<dbReference type="EMBL" id="KX119184">
    <property type="protein sequence ID" value="ANT45493.1"/>
    <property type="molecule type" value="Genomic_DNA"/>
</dbReference>
<keyword evidence="1" id="KW-0812">Transmembrane</keyword>
<sequence length="41" mass="4690">MLKPNKKLNKPLEKKADRFEWFLLIACSLILATAYAVKGLL</sequence>
<reference evidence="2" key="1">
    <citation type="journal article" date="2017" name="Sci. Rep.">
        <title>Genomic structure and insertion sites of Helicobacter pylori prophages from various geographical origins.</title>
        <authorList>
            <person name="Vale F.F."/>
            <person name="Nunes A."/>
            <person name="Oleastro M."/>
            <person name="Gomes J.P."/>
            <person name="Sampaio D.A."/>
            <person name="Rocha R."/>
            <person name="Vitor J.M."/>
            <person name="Engstrand L."/>
            <person name="Pascoe B."/>
            <person name="Berthenet E."/>
            <person name="Sheppard S.K."/>
            <person name="Hitchings M.D."/>
            <person name="Megraud F."/>
            <person name="Vadivelu J."/>
            <person name="Lehours P."/>
        </authorList>
    </citation>
    <scope>NUCLEOTIDE SEQUENCE</scope>
</reference>
<accession>A0A1S5RHF9</accession>
<feature type="transmembrane region" description="Helical" evidence="1">
    <location>
        <begin position="21"/>
        <end position="37"/>
    </location>
</feature>
<evidence type="ECO:0000256" key="1">
    <source>
        <dbReference type="SAM" id="Phobius"/>
    </source>
</evidence>
<organism evidence="2">
    <name type="scientific">Helicobacter phage SwC520G</name>
    <dbReference type="NCBI Taxonomy" id="1852686"/>
    <lineage>
        <taxon>Viruses</taxon>
    </lineage>
</organism>
<keyword evidence="1" id="KW-1133">Transmembrane helix</keyword>
<evidence type="ECO:0000313" key="2">
    <source>
        <dbReference type="EMBL" id="ANT45493.1"/>
    </source>
</evidence>
<protein>
    <submittedName>
        <fullName evidence="2">Uncharacterized protein</fullName>
    </submittedName>
</protein>